<accession>A0A6A5K5X6</accession>
<dbReference type="EMBL" id="ML975406">
    <property type="protein sequence ID" value="KAF1830177.1"/>
    <property type="molecule type" value="Genomic_DNA"/>
</dbReference>
<sequence length="61" mass="7070">ITKRKTRKRKRVQHGGTMERRVVVVIMKEPNQLYGAVGTAAGQGTMRERAKRIQRHLLNQM</sequence>
<reference evidence="1" key="1">
    <citation type="submission" date="2020-01" db="EMBL/GenBank/DDBJ databases">
        <authorList>
            <consortium name="DOE Joint Genome Institute"/>
            <person name="Haridas S."/>
            <person name="Albert R."/>
            <person name="Binder M."/>
            <person name="Bloem J."/>
            <person name="Labutti K."/>
            <person name="Salamov A."/>
            <person name="Andreopoulos B."/>
            <person name="Baker S.E."/>
            <person name="Barry K."/>
            <person name="Bills G."/>
            <person name="Bluhm B.H."/>
            <person name="Cannon C."/>
            <person name="Castanera R."/>
            <person name="Culley D.E."/>
            <person name="Daum C."/>
            <person name="Ezra D."/>
            <person name="Gonzalez J.B."/>
            <person name="Henrissat B."/>
            <person name="Kuo A."/>
            <person name="Liang C."/>
            <person name="Lipzen A."/>
            <person name="Lutzoni F."/>
            <person name="Magnuson J."/>
            <person name="Mondo S."/>
            <person name="Nolan M."/>
            <person name="Ohm R."/>
            <person name="Pangilinan J."/>
            <person name="Park H.-J."/>
            <person name="Ramirez L."/>
            <person name="Alfaro M."/>
            <person name="Sun H."/>
            <person name="Tritt A."/>
            <person name="Yoshinaga Y."/>
            <person name="Zwiers L.-H."/>
            <person name="Turgeon B.G."/>
            <person name="Goodwin S.B."/>
            <person name="Spatafora J.W."/>
            <person name="Crous P.W."/>
            <person name="Grigoriev I.V."/>
        </authorList>
    </citation>
    <scope>NUCLEOTIDE SEQUENCE</scope>
    <source>
        <strain evidence="1">P77</strain>
    </source>
</reference>
<keyword evidence="2" id="KW-1185">Reference proteome</keyword>
<organism evidence="1 2">
    <name type="scientific">Decorospora gaudefroyi</name>
    <dbReference type="NCBI Taxonomy" id="184978"/>
    <lineage>
        <taxon>Eukaryota</taxon>
        <taxon>Fungi</taxon>
        <taxon>Dikarya</taxon>
        <taxon>Ascomycota</taxon>
        <taxon>Pezizomycotina</taxon>
        <taxon>Dothideomycetes</taxon>
        <taxon>Pleosporomycetidae</taxon>
        <taxon>Pleosporales</taxon>
        <taxon>Pleosporineae</taxon>
        <taxon>Pleosporaceae</taxon>
        <taxon>Decorospora</taxon>
    </lineage>
</organism>
<evidence type="ECO:0000313" key="2">
    <source>
        <dbReference type="Proteomes" id="UP000800040"/>
    </source>
</evidence>
<dbReference type="Proteomes" id="UP000800040">
    <property type="component" value="Unassembled WGS sequence"/>
</dbReference>
<evidence type="ECO:0000313" key="1">
    <source>
        <dbReference type="EMBL" id="KAF1830177.1"/>
    </source>
</evidence>
<gene>
    <name evidence="1" type="ORF">BDW02DRAFT_508166</name>
</gene>
<feature type="non-terminal residue" evidence="1">
    <location>
        <position position="1"/>
    </location>
</feature>
<name>A0A6A5K5X6_9PLEO</name>
<dbReference type="OrthoDB" id="3792342at2759"/>
<proteinExistence type="predicted"/>
<dbReference type="AlphaFoldDB" id="A0A6A5K5X6"/>
<protein>
    <submittedName>
        <fullName evidence="1">Uncharacterized protein</fullName>
    </submittedName>
</protein>